<dbReference type="InterPro" id="IPR018247">
    <property type="entry name" value="EF_Hand_1_Ca_BS"/>
</dbReference>
<evidence type="ECO:0000256" key="6">
    <source>
        <dbReference type="SAM" id="MobiDB-lite"/>
    </source>
</evidence>
<dbReference type="PROSITE" id="PS50222">
    <property type="entry name" value="EF_HAND_2"/>
    <property type="match status" value="1"/>
</dbReference>
<evidence type="ECO:0000313" key="11">
    <source>
        <dbReference type="Proteomes" id="UP001530400"/>
    </source>
</evidence>
<keyword evidence="2 5" id="KW-0863">Zinc-finger</keyword>
<dbReference type="GO" id="GO:0008270">
    <property type="term" value="F:zinc ion binding"/>
    <property type="evidence" value="ECO:0007669"/>
    <property type="project" value="UniProtKB-KW"/>
</dbReference>
<evidence type="ECO:0000259" key="9">
    <source>
        <dbReference type="PROSITE" id="PS50222"/>
    </source>
</evidence>
<dbReference type="InterPro" id="IPR003961">
    <property type="entry name" value="FN3_dom"/>
</dbReference>
<dbReference type="InterPro" id="IPR011011">
    <property type="entry name" value="Znf_FYVE_PHD"/>
</dbReference>
<dbReference type="Gene3D" id="3.30.40.10">
    <property type="entry name" value="Zinc/RING finger domain, C3HC4 (zinc finger)"/>
    <property type="match status" value="1"/>
</dbReference>
<evidence type="ECO:0000256" key="3">
    <source>
        <dbReference type="ARBA" id="ARBA00022833"/>
    </source>
</evidence>
<feature type="region of interest" description="Disordered" evidence="6">
    <location>
        <begin position="13"/>
        <end position="32"/>
    </location>
</feature>
<dbReference type="InterPro" id="IPR017455">
    <property type="entry name" value="Znf_FYVE-rel"/>
</dbReference>
<dbReference type="PROSITE" id="PS50178">
    <property type="entry name" value="ZF_FYVE"/>
    <property type="match status" value="1"/>
</dbReference>
<feature type="domain" description="EF-hand" evidence="9">
    <location>
        <begin position="61"/>
        <end position="96"/>
    </location>
</feature>
<dbReference type="SUPFAM" id="SSF47473">
    <property type="entry name" value="EF-hand"/>
    <property type="match status" value="1"/>
</dbReference>
<keyword evidence="4" id="KW-0106">Calcium</keyword>
<name>A0ABD3QAV2_9STRA</name>
<dbReference type="PANTHER" id="PTHR15136:SF13">
    <property type="entry name" value="SAM DOMAIN-CONTAINING PROTEIN"/>
    <property type="match status" value="1"/>
</dbReference>
<proteinExistence type="predicted"/>
<feature type="domain" description="FYVE-type" evidence="8">
    <location>
        <begin position="600"/>
        <end position="661"/>
    </location>
</feature>
<dbReference type="PANTHER" id="PTHR15136">
    <property type="entry name" value="STROMAL INTERACTION MOLECULE HOMOLOG"/>
    <property type="match status" value="1"/>
</dbReference>
<dbReference type="AlphaFoldDB" id="A0ABD3QAV2"/>
<evidence type="ECO:0008006" key="12">
    <source>
        <dbReference type="Google" id="ProtNLM"/>
    </source>
</evidence>
<reference evidence="10 11" key="1">
    <citation type="submission" date="2024-10" db="EMBL/GenBank/DDBJ databases">
        <title>Updated reference genomes for cyclostephanoid diatoms.</title>
        <authorList>
            <person name="Roberts W.R."/>
            <person name="Alverson A.J."/>
        </authorList>
    </citation>
    <scope>NUCLEOTIDE SEQUENCE [LARGE SCALE GENOMIC DNA]</scope>
    <source>
        <strain evidence="10 11">AJA010-31</strain>
    </source>
</reference>
<evidence type="ECO:0000259" key="8">
    <source>
        <dbReference type="PROSITE" id="PS50178"/>
    </source>
</evidence>
<evidence type="ECO:0000256" key="2">
    <source>
        <dbReference type="ARBA" id="ARBA00022771"/>
    </source>
</evidence>
<comment type="caution">
    <text evidence="10">The sequence shown here is derived from an EMBL/GenBank/DDBJ whole genome shotgun (WGS) entry which is preliminary data.</text>
</comment>
<evidence type="ECO:0000256" key="1">
    <source>
        <dbReference type="ARBA" id="ARBA00022723"/>
    </source>
</evidence>
<feature type="region of interest" description="Disordered" evidence="6">
    <location>
        <begin position="39"/>
        <end position="66"/>
    </location>
</feature>
<evidence type="ECO:0000256" key="7">
    <source>
        <dbReference type="SAM" id="SignalP"/>
    </source>
</evidence>
<sequence>MARIALLLTLLATSSQSSPPPPPSTSECSSSPRLLKFLPNQYHPPQQSCTPNSSQLGDHRRSPSATSRFFHSLDTDDSGIISPDEMALFLKDRIGGSQFDNSETIRSEVGQVMKALDLNHDNGLEMADVEGYWRRLESLLTAEEVSEWIVLAVQLPKEVGRIFLENGVTGYDFPEIVQNSGSVLQEELGLKSSFRSKIVRGVQARMLGIGSMPDAIKAEFTLSSCRSVGLRWSKSQARIFPVHSYRVQRRATNLFDGDDNAAASATLVESSDGSNMLSIAGGISTELVPASSWKTVYLGGETEFVDSTLEMGHNYMYRIQAWNSVGRSPWEYVDLERALRKKGCSKKSKKRPVDSSNTITLRGLGFGHDEEQWEWQSIPKNIVWGIIFAVQFVYHSARVFFMVIAMGGAIMRFKRASASSSATATAVLPFPWFWKGLNRISVKLVGHECIPRTMLGDREAIILQDKMHDERVMATGLRGYTNILERKEAESFRREVMKSESDVMGDTDADRQNGMGAAKYKSTGDLLSSPNPKRPPREVVIQKTTSKLFGWKRNSKQSDSSGAFSSDNESATFSPKNDAKSERNTNATRLPPIKQSPSVINDGSTCIVCQKKFKLGKRYRHHCSRCMATFCHKHGKATHTNFTSCKVPGSCLCNPCLELISSRARDGSPPKRAATFDYSG</sequence>
<dbReference type="SUPFAM" id="SSF57903">
    <property type="entry name" value="FYVE/PHD zinc finger"/>
    <property type="match status" value="1"/>
</dbReference>
<dbReference type="EMBL" id="JALLPJ020000268">
    <property type="protein sequence ID" value="KAL3797009.1"/>
    <property type="molecule type" value="Genomic_DNA"/>
</dbReference>
<dbReference type="CDD" id="cd00065">
    <property type="entry name" value="FYVE_like_SF"/>
    <property type="match status" value="1"/>
</dbReference>
<keyword evidence="1" id="KW-0479">Metal-binding</keyword>
<evidence type="ECO:0000313" key="10">
    <source>
        <dbReference type="EMBL" id="KAL3797009.1"/>
    </source>
</evidence>
<dbReference type="InterPro" id="IPR011992">
    <property type="entry name" value="EF-hand-dom_pair"/>
</dbReference>
<dbReference type="InterPro" id="IPR036116">
    <property type="entry name" value="FN3_sf"/>
</dbReference>
<keyword evidence="11" id="KW-1185">Reference proteome</keyword>
<protein>
    <recommendedName>
        <fullName evidence="12">Calmodulin</fullName>
    </recommendedName>
</protein>
<keyword evidence="3" id="KW-0862">Zinc</keyword>
<dbReference type="InterPro" id="IPR002048">
    <property type="entry name" value="EF_hand_dom"/>
</dbReference>
<accession>A0ABD3QAV2</accession>
<dbReference type="CDD" id="cd00063">
    <property type="entry name" value="FN3"/>
    <property type="match status" value="1"/>
</dbReference>
<dbReference type="PROSITE" id="PS00018">
    <property type="entry name" value="EF_HAND_1"/>
    <property type="match status" value="1"/>
</dbReference>
<feature type="signal peptide" evidence="7">
    <location>
        <begin position="1"/>
        <end position="17"/>
    </location>
</feature>
<dbReference type="Gene3D" id="1.10.238.10">
    <property type="entry name" value="EF-hand"/>
    <property type="match status" value="1"/>
</dbReference>
<dbReference type="SUPFAM" id="SSF49265">
    <property type="entry name" value="Fibronectin type III"/>
    <property type="match status" value="1"/>
</dbReference>
<feature type="region of interest" description="Disordered" evidence="6">
    <location>
        <begin position="495"/>
        <end position="596"/>
    </location>
</feature>
<organism evidence="10 11">
    <name type="scientific">Cyclotella atomus</name>
    <dbReference type="NCBI Taxonomy" id="382360"/>
    <lineage>
        <taxon>Eukaryota</taxon>
        <taxon>Sar</taxon>
        <taxon>Stramenopiles</taxon>
        <taxon>Ochrophyta</taxon>
        <taxon>Bacillariophyta</taxon>
        <taxon>Coscinodiscophyceae</taxon>
        <taxon>Thalassiosirophycidae</taxon>
        <taxon>Stephanodiscales</taxon>
        <taxon>Stephanodiscaceae</taxon>
        <taxon>Cyclotella</taxon>
    </lineage>
</organism>
<feature type="compositionally biased region" description="Polar residues" evidence="6">
    <location>
        <begin position="557"/>
        <end position="575"/>
    </location>
</feature>
<dbReference type="InterPro" id="IPR013083">
    <property type="entry name" value="Znf_RING/FYVE/PHD"/>
</dbReference>
<gene>
    <name evidence="10" type="ORF">ACHAWO_006645</name>
</gene>
<dbReference type="InterPro" id="IPR013783">
    <property type="entry name" value="Ig-like_fold"/>
</dbReference>
<evidence type="ECO:0000256" key="5">
    <source>
        <dbReference type="PROSITE-ProRule" id="PRU00091"/>
    </source>
</evidence>
<dbReference type="Gene3D" id="2.60.40.10">
    <property type="entry name" value="Immunoglobulins"/>
    <property type="match status" value="1"/>
</dbReference>
<keyword evidence="7" id="KW-0732">Signal</keyword>
<dbReference type="Proteomes" id="UP001530400">
    <property type="component" value="Unassembled WGS sequence"/>
</dbReference>
<dbReference type="InterPro" id="IPR037608">
    <property type="entry name" value="STIM1/2"/>
</dbReference>
<feature type="chain" id="PRO_5044886645" description="Calmodulin" evidence="7">
    <location>
        <begin position="18"/>
        <end position="680"/>
    </location>
</feature>
<evidence type="ECO:0000256" key="4">
    <source>
        <dbReference type="ARBA" id="ARBA00022837"/>
    </source>
</evidence>
<feature type="compositionally biased region" description="Polar residues" evidence="6">
    <location>
        <begin position="43"/>
        <end position="56"/>
    </location>
</feature>